<proteinExistence type="predicted"/>
<feature type="region of interest" description="Disordered" evidence="1">
    <location>
        <begin position="13"/>
        <end position="35"/>
    </location>
</feature>
<keyword evidence="3" id="KW-1185">Reference proteome</keyword>
<dbReference type="AlphaFoldDB" id="A0A453I659"/>
<reference evidence="2" key="4">
    <citation type="submission" date="2019-03" db="UniProtKB">
        <authorList>
            <consortium name="EnsemblPlants"/>
        </authorList>
    </citation>
    <scope>IDENTIFICATION</scope>
</reference>
<name>A0A453I659_AEGTS</name>
<dbReference type="Gramene" id="AET4Gv20454300.3">
    <property type="protein sequence ID" value="AET4Gv20454300.3"/>
    <property type="gene ID" value="AET4Gv20454300"/>
</dbReference>
<dbReference type="EnsemblPlants" id="AET4Gv20454300.3">
    <property type="protein sequence ID" value="AET4Gv20454300.3"/>
    <property type="gene ID" value="AET4Gv20454300"/>
</dbReference>
<reference evidence="2" key="3">
    <citation type="journal article" date="2017" name="Nature">
        <title>Genome sequence of the progenitor of the wheat D genome Aegilops tauschii.</title>
        <authorList>
            <person name="Luo M.C."/>
            <person name="Gu Y.Q."/>
            <person name="Puiu D."/>
            <person name="Wang H."/>
            <person name="Twardziok S.O."/>
            <person name="Deal K.R."/>
            <person name="Huo N."/>
            <person name="Zhu T."/>
            <person name="Wang L."/>
            <person name="Wang Y."/>
            <person name="McGuire P.E."/>
            <person name="Liu S."/>
            <person name="Long H."/>
            <person name="Ramasamy R.K."/>
            <person name="Rodriguez J.C."/>
            <person name="Van S.L."/>
            <person name="Yuan L."/>
            <person name="Wang Z."/>
            <person name="Xia Z."/>
            <person name="Xiao L."/>
            <person name="Anderson O.D."/>
            <person name="Ouyang S."/>
            <person name="Liang Y."/>
            <person name="Zimin A.V."/>
            <person name="Pertea G."/>
            <person name="Qi P."/>
            <person name="Bennetzen J.L."/>
            <person name="Dai X."/>
            <person name="Dawson M.W."/>
            <person name="Muller H.G."/>
            <person name="Kugler K."/>
            <person name="Rivarola-Duarte L."/>
            <person name="Spannagl M."/>
            <person name="Mayer K.F.X."/>
            <person name="Lu F.H."/>
            <person name="Bevan M.W."/>
            <person name="Leroy P."/>
            <person name="Li P."/>
            <person name="You F.M."/>
            <person name="Sun Q."/>
            <person name="Liu Z."/>
            <person name="Lyons E."/>
            <person name="Wicker T."/>
            <person name="Salzberg S.L."/>
            <person name="Devos K.M."/>
            <person name="Dvorak J."/>
        </authorList>
    </citation>
    <scope>NUCLEOTIDE SEQUENCE [LARGE SCALE GENOMIC DNA]</scope>
    <source>
        <strain evidence="2">cv. AL8/78</strain>
    </source>
</reference>
<reference evidence="3" key="2">
    <citation type="journal article" date="2017" name="Nat. Plants">
        <title>The Aegilops tauschii genome reveals multiple impacts of transposons.</title>
        <authorList>
            <person name="Zhao G."/>
            <person name="Zou C."/>
            <person name="Li K."/>
            <person name="Wang K."/>
            <person name="Li T."/>
            <person name="Gao L."/>
            <person name="Zhang X."/>
            <person name="Wang H."/>
            <person name="Yang Z."/>
            <person name="Liu X."/>
            <person name="Jiang W."/>
            <person name="Mao L."/>
            <person name="Kong X."/>
            <person name="Jiao Y."/>
            <person name="Jia J."/>
        </authorList>
    </citation>
    <scope>NUCLEOTIDE SEQUENCE [LARGE SCALE GENOMIC DNA]</scope>
    <source>
        <strain evidence="3">cv. AL8/78</strain>
    </source>
</reference>
<feature type="region of interest" description="Disordered" evidence="1">
    <location>
        <begin position="78"/>
        <end position="116"/>
    </location>
</feature>
<sequence length="190" mass="20708">MELACRVGEEHVLHPPRKKKRRVQLAPPSCTSPARTPHQLLIAQDAHLADGLLVVNHRDGRAAPRLLRCRGQGALVAHQDHPAVVPGEADGDPPARRRHHRRRRRAAPASRTRRRRPSPLPFFFLAATANCVKCVVANQQRSVAQKLASASHPSPPSPDPEQVHADQAVAHAGPAPPSPRSSPPEQKSKL</sequence>
<evidence type="ECO:0000313" key="2">
    <source>
        <dbReference type="EnsemblPlants" id="AET4Gv20454300.3"/>
    </source>
</evidence>
<evidence type="ECO:0000256" key="1">
    <source>
        <dbReference type="SAM" id="MobiDB-lite"/>
    </source>
</evidence>
<protein>
    <submittedName>
        <fullName evidence="2">Uncharacterized protein</fullName>
    </submittedName>
</protein>
<reference evidence="3" key="1">
    <citation type="journal article" date="2014" name="Science">
        <title>Ancient hybridizations among the ancestral genomes of bread wheat.</title>
        <authorList>
            <consortium name="International Wheat Genome Sequencing Consortium,"/>
            <person name="Marcussen T."/>
            <person name="Sandve S.R."/>
            <person name="Heier L."/>
            <person name="Spannagl M."/>
            <person name="Pfeifer M."/>
            <person name="Jakobsen K.S."/>
            <person name="Wulff B.B."/>
            <person name="Steuernagel B."/>
            <person name="Mayer K.F."/>
            <person name="Olsen O.A."/>
        </authorList>
    </citation>
    <scope>NUCLEOTIDE SEQUENCE [LARGE SCALE GENOMIC DNA]</scope>
    <source>
        <strain evidence="3">cv. AL8/78</strain>
    </source>
</reference>
<feature type="region of interest" description="Disordered" evidence="1">
    <location>
        <begin position="145"/>
        <end position="190"/>
    </location>
</feature>
<evidence type="ECO:0000313" key="3">
    <source>
        <dbReference type="Proteomes" id="UP000015105"/>
    </source>
</evidence>
<accession>A0A453I659</accession>
<feature type="compositionally biased region" description="Basic residues" evidence="1">
    <location>
        <begin position="96"/>
        <end position="116"/>
    </location>
</feature>
<organism evidence="2 3">
    <name type="scientific">Aegilops tauschii subsp. strangulata</name>
    <name type="common">Goatgrass</name>
    <dbReference type="NCBI Taxonomy" id="200361"/>
    <lineage>
        <taxon>Eukaryota</taxon>
        <taxon>Viridiplantae</taxon>
        <taxon>Streptophyta</taxon>
        <taxon>Embryophyta</taxon>
        <taxon>Tracheophyta</taxon>
        <taxon>Spermatophyta</taxon>
        <taxon>Magnoliopsida</taxon>
        <taxon>Liliopsida</taxon>
        <taxon>Poales</taxon>
        <taxon>Poaceae</taxon>
        <taxon>BOP clade</taxon>
        <taxon>Pooideae</taxon>
        <taxon>Triticodae</taxon>
        <taxon>Triticeae</taxon>
        <taxon>Triticinae</taxon>
        <taxon>Aegilops</taxon>
    </lineage>
</organism>
<feature type="compositionally biased region" description="Basic residues" evidence="1">
    <location>
        <begin position="14"/>
        <end position="23"/>
    </location>
</feature>
<dbReference type="Proteomes" id="UP000015105">
    <property type="component" value="Chromosome 4D"/>
</dbReference>
<reference evidence="2" key="5">
    <citation type="journal article" date="2021" name="G3 (Bethesda)">
        <title>Aegilops tauschii genome assembly Aet v5.0 features greater sequence contiguity and improved annotation.</title>
        <authorList>
            <person name="Wang L."/>
            <person name="Zhu T."/>
            <person name="Rodriguez J.C."/>
            <person name="Deal K.R."/>
            <person name="Dubcovsky J."/>
            <person name="McGuire P.E."/>
            <person name="Lux T."/>
            <person name="Spannagl M."/>
            <person name="Mayer K.F.X."/>
            <person name="Baldrich P."/>
            <person name="Meyers B.C."/>
            <person name="Huo N."/>
            <person name="Gu Y.Q."/>
            <person name="Zhou H."/>
            <person name="Devos K.M."/>
            <person name="Bennetzen J.L."/>
            <person name="Unver T."/>
            <person name="Budak H."/>
            <person name="Gulick P.J."/>
            <person name="Galiba G."/>
            <person name="Kalapos B."/>
            <person name="Nelson D.R."/>
            <person name="Li P."/>
            <person name="You F.M."/>
            <person name="Luo M.C."/>
            <person name="Dvorak J."/>
        </authorList>
    </citation>
    <scope>NUCLEOTIDE SEQUENCE [LARGE SCALE GENOMIC DNA]</scope>
    <source>
        <strain evidence="2">cv. AL8/78</strain>
    </source>
</reference>